<dbReference type="GO" id="GO:0016020">
    <property type="term" value="C:membrane"/>
    <property type="evidence" value="ECO:0007669"/>
    <property type="project" value="UniProtKB-SubCell"/>
</dbReference>
<comment type="subcellular location">
    <subcellularLocation>
        <location evidence="1">Membrane</location>
        <topology evidence="1">Multi-pass membrane protein</topology>
    </subcellularLocation>
</comment>
<feature type="compositionally biased region" description="Basic residues" evidence="6">
    <location>
        <begin position="66"/>
        <end position="75"/>
    </location>
</feature>
<organism evidence="9 10">
    <name type="scientific">Colletotrichum asianum</name>
    <dbReference type="NCBI Taxonomy" id="702518"/>
    <lineage>
        <taxon>Eukaryota</taxon>
        <taxon>Fungi</taxon>
        <taxon>Dikarya</taxon>
        <taxon>Ascomycota</taxon>
        <taxon>Pezizomycotina</taxon>
        <taxon>Sordariomycetes</taxon>
        <taxon>Hypocreomycetidae</taxon>
        <taxon>Glomerellales</taxon>
        <taxon>Glomerellaceae</taxon>
        <taxon>Colletotrichum</taxon>
        <taxon>Colletotrichum gloeosporioides species complex</taxon>
    </lineage>
</organism>
<evidence type="ECO:0000256" key="7">
    <source>
        <dbReference type="SAM" id="Phobius"/>
    </source>
</evidence>
<feature type="region of interest" description="Disordered" evidence="6">
    <location>
        <begin position="370"/>
        <end position="391"/>
    </location>
</feature>
<dbReference type="SUPFAM" id="SSF54637">
    <property type="entry name" value="Thioesterase/thiol ester dehydrase-isomerase"/>
    <property type="match status" value="1"/>
</dbReference>
<dbReference type="Gene3D" id="3.10.129.10">
    <property type="entry name" value="Hotdog Thioesterase"/>
    <property type="match status" value="1"/>
</dbReference>
<feature type="transmembrane region" description="Helical" evidence="7">
    <location>
        <begin position="720"/>
        <end position="737"/>
    </location>
</feature>
<proteinExistence type="predicted"/>
<dbReference type="OrthoDB" id="2985014at2759"/>
<feature type="transmembrane region" description="Helical" evidence="7">
    <location>
        <begin position="486"/>
        <end position="506"/>
    </location>
</feature>
<keyword evidence="10" id="KW-1185">Reference proteome</keyword>
<dbReference type="Gene3D" id="1.20.1250.20">
    <property type="entry name" value="MFS general substrate transporter like domains"/>
    <property type="match status" value="2"/>
</dbReference>
<feature type="transmembrane region" description="Helical" evidence="7">
    <location>
        <begin position="690"/>
        <end position="708"/>
    </location>
</feature>
<feature type="transmembrane region" description="Helical" evidence="7">
    <location>
        <begin position="749"/>
        <end position="770"/>
    </location>
</feature>
<feature type="transmembrane region" description="Helical" evidence="7">
    <location>
        <begin position="579"/>
        <end position="600"/>
    </location>
</feature>
<dbReference type="PANTHER" id="PTHR43791">
    <property type="entry name" value="PERMEASE-RELATED"/>
    <property type="match status" value="1"/>
</dbReference>
<evidence type="ECO:0000313" key="10">
    <source>
        <dbReference type="Proteomes" id="UP000434172"/>
    </source>
</evidence>
<feature type="transmembrane region" description="Helical" evidence="7">
    <location>
        <begin position="457"/>
        <end position="479"/>
    </location>
</feature>
<keyword evidence="2" id="KW-0813">Transport</keyword>
<feature type="region of interest" description="Disordered" evidence="6">
    <location>
        <begin position="57"/>
        <end position="97"/>
    </location>
</feature>
<feature type="transmembrane region" description="Helical" evidence="7">
    <location>
        <begin position="418"/>
        <end position="437"/>
    </location>
</feature>
<feature type="compositionally biased region" description="Low complexity" evidence="6">
    <location>
        <begin position="240"/>
        <end position="250"/>
    </location>
</feature>
<gene>
    <name evidence="9" type="ORF">GQ607_003479</name>
</gene>
<accession>A0A8H3ZY32</accession>
<evidence type="ECO:0000256" key="1">
    <source>
        <dbReference type="ARBA" id="ARBA00004141"/>
    </source>
</evidence>
<keyword evidence="5 7" id="KW-0472">Membrane</keyword>
<dbReference type="GO" id="GO:0022857">
    <property type="term" value="F:transmembrane transporter activity"/>
    <property type="evidence" value="ECO:0007669"/>
    <property type="project" value="InterPro"/>
</dbReference>
<keyword evidence="3 7" id="KW-0812">Transmembrane</keyword>
<feature type="region of interest" description="Disordered" evidence="6">
    <location>
        <begin position="212"/>
        <end position="251"/>
    </location>
</feature>
<name>A0A8H3ZY32_9PEZI</name>
<feature type="transmembrane region" description="Helical" evidence="7">
    <location>
        <begin position="512"/>
        <end position="534"/>
    </location>
</feature>
<keyword evidence="4 7" id="KW-1133">Transmembrane helix</keyword>
<evidence type="ECO:0000256" key="3">
    <source>
        <dbReference type="ARBA" id="ARBA00022692"/>
    </source>
</evidence>
<evidence type="ECO:0000256" key="4">
    <source>
        <dbReference type="ARBA" id="ARBA00022989"/>
    </source>
</evidence>
<dbReference type="EMBL" id="WOWK01000013">
    <property type="protein sequence ID" value="KAF0329170.1"/>
    <property type="molecule type" value="Genomic_DNA"/>
</dbReference>
<dbReference type="Proteomes" id="UP000434172">
    <property type="component" value="Unassembled WGS sequence"/>
</dbReference>
<reference evidence="9 10" key="1">
    <citation type="submission" date="2019-12" db="EMBL/GenBank/DDBJ databases">
        <title>A genome sequence resource for the geographically widespread anthracnose pathogen Colletotrichum asianum.</title>
        <authorList>
            <person name="Meng Y."/>
        </authorList>
    </citation>
    <scope>NUCLEOTIDE SEQUENCE [LARGE SCALE GENOMIC DNA]</scope>
    <source>
        <strain evidence="9 10">ICMP 18580</strain>
    </source>
</reference>
<feature type="transmembrane region" description="Helical" evidence="7">
    <location>
        <begin position="546"/>
        <end position="567"/>
    </location>
</feature>
<feature type="transmembrane region" description="Helical" evidence="7">
    <location>
        <begin position="644"/>
        <end position="670"/>
    </location>
</feature>
<dbReference type="InterPro" id="IPR036259">
    <property type="entry name" value="MFS_trans_sf"/>
</dbReference>
<evidence type="ECO:0000313" key="9">
    <source>
        <dbReference type="EMBL" id="KAF0329170.1"/>
    </source>
</evidence>
<protein>
    <submittedName>
        <fullName evidence="9">Major facilitator superfamily transporter</fullName>
    </submittedName>
</protein>
<dbReference type="InterPro" id="IPR011701">
    <property type="entry name" value="MFS"/>
</dbReference>
<dbReference type="SUPFAM" id="SSF103473">
    <property type="entry name" value="MFS general substrate transporter"/>
    <property type="match status" value="1"/>
</dbReference>
<evidence type="ECO:0000256" key="6">
    <source>
        <dbReference type="SAM" id="MobiDB-lite"/>
    </source>
</evidence>
<dbReference type="PANTHER" id="PTHR43791:SF27">
    <property type="entry name" value="TRANSPORTER, PUTATIVE (AFU_ORTHOLOGUE AFUA_2G15730)-RELATED"/>
    <property type="match status" value="1"/>
</dbReference>
<feature type="compositionally biased region" description="Basic and acidic residues" evidence="6">
    <location>
        <begin position="212"/>
        <end position="239"/>
    </location>
</feature>
<dbReference type="InterPro" id="IPR006683">
    <property type="entry name" value="Thioestr_dom"/>
</dbReference>
<dbReference type="Pfam" id="PF03061">
    <property type="entry name" value="4HBT"/>
    <property type="match status" value="1"/>
</dbReference>
<dbReference type="InterPro" id="IPR029069">
    <property type="entry name" value="HotDog_dom_sf"/>
</dbReference>
<evidence type="ECO:0000256" key="5">
    <source>
        <dbReference type="ARBA" id="ARBA00023136"/>
    </source>
</evidence>
<comment type="caution">
    <text evidence="9">The sequence shown here is derived from an EMBL/GenBank/DDBJ whole genome shotgun (WGS) entry which is preliminary data.</text>
</comment>
<evidence type="ECO:0000259" key="8">
    <source>
        <dbReference type="Pfam" id="PF03061"/>
    </source>
</evidence>
<dbReference type="AlphaFoldDB" id="A0A8H3ZY32"/>
<dbReference type="Pfam" id="PF07690">
    <property type="entry name" value="MFS_1"/>
    <property type="match status" value="1"/>
</dbReference>
<dbReference type="FunFam" id="1.20.1250.20:FF:000018">
    <property type="entry name" value="MFS transporter permease"/>
    <property type="match status" value="1"/>
</dbReference>
<dbReference type="CDD" id="cd03443">
    <property type="entry name" value="PaaI_thioesterase"/>
    <property type="match status" value="1"/>
</dbReference>
<feature type="domain" description="Thioesterase" evidence="8">
    <location>
        <begin position="923"/>
        <end position="1001"/>
    </location>
</feature>
<sequence>MPTYLCHGFRWDRRSIRVFVVVQNIDDAAPEWIIAPNSSPAILESFYSLFDFLPEPPPEDTEAQREKKKRNKSKPPKAGVLRNEYDVPPSTVPPEEDDVLQNSWSAVKLLEEYDPTDLSYVSRPYAYVADHVVRIDLSNSIAEEIMRYEERLGETKAMASTPSDEFYKAKKGSTSGKKAGWFEKLRDQLQRGEDIRWYVVVCGDEVRDFPEDMGAAKEQAREDDPRDAESETPRGRDRSAGPSSRPAASPKEYISSVPASQFASAMSPQQLQVSPKEAGLPYGTLFQHPNMNTGETPALLQTKPSMDFRPKTPKGGGFRRLFAGETSPSFAQTTTEFDLDSDLELDGAEGDLQFLEAELGGGQAYELKSLVNPAGKKDDGGEDDSFSRRRMSNSTVSSFQLYTPDEECAVVRKFDRRLVLFVALLFMLSFLDRSNIGNARIAGMDKDLQSQPPWDGWYEWTLTAFYIAYIAFEWMSLLWKLIPAHIYVSMIVLSWGLTAALQSVAVSYPMLIFFRVLLGIGEAGFTGIPFYLSFFFKREELAFRTAIFISAAPLATTFASSLAWLIINFAEFGPIAPWRLLFLVEGFPSVLVAVAAWHIIPDTPETAPYLTARERKVARLRLRHQKPHQTRGEKKVPGLKLREVVVILCDPMAWLTAAMFFLTNMAYSSLPVFLPKILHEMGHSRLESQGLSVPPYFLAFLFVLLTAHLSDRFQIRSGPIIFHALASAVGYAALALSEPFGLPPPLRYLAVYPAAIGFFNVVTLTIAWSINNQPSESRQGGGEARPCVMSLFKKYINSIKIRPITHSLAAIPSHRSPAAAARAITTPVTMKSENPDAKHFLSIPWAAAHIDALGTVRETASSRFPKQDTEDELFSTTLHTDKTIAAFLTLYKRPSAASGENMIREVKALLTLRHGVNGYPNVSHGGIVATILDEVIGLVFPVNKINGLIPDGAYMTAYLNTQYVRPVQTPQTILVVATVKKVEGRKYWIEGVIEDKDGQVLAKAESLYVKVKGKL</sequence>
<evidence type="ECO:0000256" key="2">
    <source>
        <dbReference type="ARBA" id="ARBA00022448"/>
    </source>
</evidence>